<evidence type="ECO:0000313" key="2">
    <source>
        <dbReference type="EMBL" id="KAK8739687.1"/>
    </source>
</evidence>
<evidence type="ECO:0000256" key="1">
    <source>
        <dbReference type="ARBA" id="ARBA00001962"/>
    </source>
</evidence>
<keyword evidence="3" id="KW-1185">Reference proteome</keyword>
<dbReference type="Pfam" id="PF05721">
    <property type="entry name" value="PhyH"/>
    <property type="match status" value="1"/>
</dbReference>
<dbReference type="PANTHER" id="PTHR20883:SF51">
    <property type="entry name" value="PHYTANOYL-COA HYDROXYLASE"/>
    <property type="match status" value="1"/>
</dbReference>
<dbReference type="SUPFAM" id="SSF51197">
    <property type="entry name" value="Clavaminate synthase-like"/>
    <property type="match status" value="1"/>
</dbReference>
<dbReference type="EMBL" id="JARKIK010000035">
    <property type="protein sequence ID" value="KAK8739687.1"/>
    <property type="molecule type" value="Genomic_DNA"/>
</dbReference>
<dbReference type="PANTHER" id="PTHR20883">
    <property type="entry name" value="PHYTANOYL-COA DIOXYGENASE DOMAIN CONTAINING 1"/>
    <property type="match status" value="1"/>
</dbReference>
<comment type="caution">
    <text evidence="2">The sequence shown here is derived from an EMBL/GenBank/DDBJ whole genome shotgun (WGS) entry which is preliminary data.</text>
</comment>
<dbReference type="Gene3D" id="2.60.120.620">
    <property type="entry name" value="q2cbj1_9rhob like domain"/>
    <property type="match status" value="1"/>
</dbReference>
<dbReference type="Proteomes" id="UP001445076">
    <property type="component" value="Unassembled WGS sequence"/>
</dbReference>
<accession>A0AAW0X6X2</accession>
<evidence type="ECO:0000313" key="3">
    <source>
        <dbReference type="Proteomes" id="UP001445076"/>
    </source>
</evidence>
<organism evidence="2 3">
    <name type="scientific">Cherax quadricarinatus</name>
    <name type="common">Australian red claw crayfish</name>
    <dbReference type="NCBI Taxonomy" id="27406"/>
    <lineage>
        <taxon>Eukaryota</taxon>
        <taxon>Metazoa</taxon>
        <taxon>Ecdysozoa</taxon>
        <taxon>Arthropoda</taxon>
        <taxon>Crustacea</taxon>
        <taxon>Multicrustacea</taxon>
        <taxon>Malacostraca</taxon>
        <taxon>Eumalacostraca</taxon>
        <taxon>Eucarida</taxon>
        <taxon>Decapoda</taxon>
        <taxon>Pleocyemata</taxon>
        <taxon>Astacidea</taxon>
        <taxon>Parastacoidea</taxon>
        <taxon>Parastacidae</taxon>
        <taxon>Cherax</taxon>
    </lineage>
</organism>
<comment type="cofactor">
    <cofactor evidence="1">
        <name>Fe cation</name>
        <dbReference type="ChEBI" id="CHEBI:24875"/>
    </cofactor>
</comment>
<dbReference type="InterPro" id="IPR008775">
    <property type="entry name" value="Phytyl_CoA_dOase-like"/>
</dbReference>
<sequence>MADSIFTYDPASWKVTQEMKEAYDRNGYILVRQMLNMEEVKKVKAALENPKGVTQFTYTINDGKNRTNKMTLWNHPGRDITGILARTHRVVNTVEQVLDGEVYHYHTKLIMKEARTGGTFLWHQDYGYWYRNGCLYPDMTSVFIPIDATDRSNGCLQVLRGSHKMGRVEHLDIADQLGADPERVEQAQKVLEHIYVEMKAGDILFFHCNLLHTSDQNSSDNRRWVFIVAFNKRSNNPYKQHHHPQYTPLKKMTRCTVQISSQ</sequence>
<reference evidence="2 3" key="1">
    <citation type="journal article" date="2024" name="BMC Genomics">
        <title>Genome assembly of redclaw crayfish (Cherax quadricarinatus) provides insights into its immune adaptation and hypoxia tolerance.</title>
        <authorList>
            <person name="Liu Z."/>
            <person name="Zheng J."/>
            <person name="Li H."/>
            <person name="Fang K."/>
            <person name="Wang S."/>
            <person name="He J."/>
            <person name="Zhou D."/>
            <person name="Weng S."/>
            <person name="Chi M."/>
            <person name="Gu Z."/>
            <person name="He J."/>
            <person name="Li F."/>
            <person name="Wang M."/>
        </authorList>
    </citation>
    <scope>NUCLEOTIDE SEQUENCE [LARGE SCALE GENOMIC DNA]</scope>
    <source>
        <strain evidence="2">ZL_2023a</strain>
    </source>
</reference>
<proteinExistence type="predicted"/>
<dbReference type="AlphaFoldDB" id="A0AAW0X6X2"/>
<protein>
    <recommendedName>
        <fullName evidence="4">Phytanoyl-CoA dioxygenase family protein</fullName>
    </recommendedName>
</protein>
<gene>
    <name evidence="2" type="ORF">OTU49_003149</name>
</gene>
<evidence type="ECO:0008006" key="4">
    <source>
        <dbReference type="Google" id="ProtNLM"/>
    </source>
</evidence>
<name>A0AAW0X6X2_CHEQU</name>